<feature type="signal peptide" evidence="13">
    <location>
        <begin position="1"/>
        <end position="19"/>
    </location>
</feature>
<dbReference type="InterPro" id="IPR050855">
    <property type="entry name" value="NDM-1-like"/>
</dbReference>
<dbReference type="AlphaFoldDB" id="A0A9E8SP56"/>
<evidence type="ECO:0000313" key="16">
    <source>
        <dbReference type="Proteomes" id="UP001164653"/>
    </source>
</evidence>
<dbReference type="NCBIfam" id="NF033088">
    <property type="entry name" value="bla_subclass_B1"/>
    <property type="match status" value="1"/>
</dbReference>
<dbReference type="GO" id="GO:0017001">
    <property type="term" value="P:antibiotic catabolic process"/>
    <property type="evidence" value="ECO:0007669"/>
    <property type="project" value="UniProtKB-ARBA"/>
</dbReference>
<keyword evidence="11" id="KW-0862">Zinc</keyword>
<keyword evidence="12" id="KW-0046">Antibiotic resistance</keyword>
<organism evidence="15 16">
    <name type="scientific">Dyadobacter pollutisoli</name>
    <dbReference type="NCBI Taxonomy" id="2910158"/>
    <lineage>
        <taxon>Bacteria</taxon>
        <taxon>Pseudomonadati</taxon>
        <taxon>Bacteroidota</taxon>
        <taxon>Cytophagia</taxon>
        <taxon>Cytophagales</taxon>
        <taxon>Spirosomataceae</taxon>
        <taxon>Dyadobacter</taxon>
    </lineage>
</organism>
<evidence type="ECO:0000256" key="2">
    <source>
        <dbReference type="ARBA" id="ARBA00001947"/>
    </source>
</evidence>
<keyword evidence="9" id="KW-0574">Periplasm</keyword>
<dbReference type="KEGG" id="dpf:ON006_27800"/>
<comment type="cofactor">
    <cofactor evidence="2">
        <name>Zn(2+)</name>
        <dbReference type="ChEBI" id="CHEBI:29105"/>
    </cofactor>
</comment>
<keyword evidence="7" id="KW-0479">Metal-binding</keyword>
<dbReference type="InterPro" id="IPR001279">
    <property type="entry name" value="Metallo-B-lactamas"/>
</dbReference>
<gene>
    <name evidence="15" type="primary">bla</name>
    <name evidence="15" type="ORF">ON006_27800</name>
</gene>
<keyword evidence="16" id="KW-1185">Reference proteome</keyword>
<evidence type="ECO:0000256" key="13">
    <source>
        <dbReference type="SAM" id="SignalP"/>
    </source>
</evidence>
<evidence type="ECO:0000256" key="9">
    <source>
        <dbReference type="ARBA" id="ARBA00022764"/>
    </source>
</evidence>
<evidence type="ECO:0000256" key="7">
    <source>
        <dbReference type="ARBA" id="ARBA00022723"/>
    </source>
</evidence>
<feature type="chain" id="PRO_5038834424" description="beta-lactamase" evidence="13">
    <location>
        <begin position="20"/>
        <end position="245"/>
    </location>
</feature>
<dbReference type="PANTHER" id="PTHR42951">
    <property type="entry name" value="METALLO-BETA-LACTAMASE DOMAIN-CONTAINING"/>
    <property type="match status" value="1"/>
</dbReference>
<dbReference type="RefSeq" id="WP_244821453.1">
    <property type="nucleotide sequence ID" value="NZ_CP112998.1"/>
</dbReference>
<dbReference type="Gene3D" id="3.60.15.10">
    <property type="entry name" value="Ribonuclease Z/Hydroxyacylglutathione hydrolase-like"/>
    <property type="match status" value="1"/>
</dbReference>
<keyword evidence="8 13" id="KW-0732">Signal</keyword>
<dbReference type="InterPro" id="IPR058199">
    <property type="entry name" value="BlaB//VIM/IMP-1"/>
</dbReference>
<feature type="domain" description="Metallo-beta-lactamase" evidence="14">
    <location>
        <begin position="56"/>
        <end position="225"/>
    </location>
</feature>
<dbReference type="Proteomes" id="UP001164653">
    <property type="component" value="Chromosome"/>
</dbReference>
<comment type="subcellular location">
    <subcellularLocation>
        <location evidence="3">Periplasm</location>
    </subcellularLocation>
</comment>
<comment type="subunit">
    <text evidence="5">Monomer.</text>
</comment>
<dbReference type="EC" id="3.5.2.6" evidence="6"/>
<sequence>MIRQHFICFLMLISGFASAQDPDKGLETNNLIIEKVKSHVFRHVSYFKSETYGRVPCNGMIVFDKGEAIIFDTPVDDSTSAAVIDWVENTLKCKVKAVIATHFHEDCVAGLNAFHKRGILSYATNKTIASAANAKFPVPQKGFNDLLELKVGERKVIAEFNGEGHTRDNVIGYFPSEKAMFGGCLIKELNATKGNLADANVNAWTATVSKIKSKYPDTQVVIPGHGKIGNTSLLDYTIALFEVKK</sequence>
<evidence type="ECO:0000256" key="8">
    <source>
        <dbReference type="ARBA" id="ARBA00022729"/>
    </source>
</evidence>
<evidence type="ECO:0000256" key="11">
    <source>
        <dbReference type="ARBA" id="ARBA00022833"/>
    </source>
</evidence>
<proteinExistence type="inferred from homology"/>
<reference evidence="15" key="1">
    <citation type="submission" date="2022-11" db="EMBL/GenBank/DDBJ databases">
        <title>Dyadobacter pollutisoli sp. nov., isolated from plastic dumped soil.</title>
        <authorList>
            <person name="Kim J.M."/>
            <person name="Kim K.R."/>
            <person name="Lee J.K."/>
            <person name="Hao L."/>
            <person name="Jeon C.O."/>
        </authorList>
    </citation>
    <scope>NUCLEOTIDE SEQUENCE</scope>
    <source>
        <strain evidence="15">U1</strain>
    </source>
</reference>
<keyword evidence="10 15" id="KW-0378">Hydrolase</keyword>
<evidence type="ECO:0000256" key="3">
    <source>
        <dbReference type="ARBA" id="ARBA00004418"/>
    </source>
</evidence>
<dbReference type="SMART" id="SM00849">
    <property type="entry name" value="Lactamase_B"/>
    <property type="match status" value="1"/>
</dbReference>
<dbReference type="GO" id="GO:0008800">
    <property type="term" value="F:beta-lactamase activity"/>
    <property type="evidence" value="ECO:0007669"/>
    <property type="project" value="UniProtKB-EC"/>
</dbReference>
<evidence type="ECO:0000256" key="12">
    <source>
        <dbReference type="ARBA" id="ARBA00023251"/>
    </source>
</evidence>
<name>A0A9E8SP56_9BACT</name>
<comment type="similarity">
    <text evidence="4">Belongs to the metallo-beta-lactamase superfamily. Class-B beta-lactamase family.</text>
</comment>
<dbReference type="CDD" id="cd16302">
    <property type="entry name" value="CcrA-like_MBL-B1"/>
    <property type="match status" value="1"/>
</dbReference>
<evidence type="ECO:0000256" key="6">
    <source>
        <dbReference type="ARBA" id="ARBA00012865"/>
    </source>
</evidence>
<dbReference type="EMBL" id="CP112998">
    <property type="protein sequence ID" value="WAC11522.1"/>
    <property type="molecule type" value="Genomic_DNA"/>
</dbReference>
<evidence type="ECO:0000256" key="5">
    <source>
        <dbReference type="ARBA" id="ARBA00011245"/>
    </source>
</evidence>
<dbReference type="SUPFAM" id="SSF56281">
    <property type="entry name" value="Metallo-hydrolase/oxidoreductase"/>
    <property type="match status" value="1"/>
</dbReference>
<evidence type="ECO:0000256" key="10">
    <source>
        <dbReference type="ARBA" id="ARBA00022801"/>
    </source>
</evidence>
<dbReference type="InterPro" id="IPR036866">
    <property type="entry name" value="RibonucZ/Hydroxyglut_hydro"/>
</dbReference>
<dbReference type="Pfam" id="PF00753">
    <property type="entry name" value="Lactamase_B"/>
    <property type="match status" value="1"/>
</dbReference>
<evidence type="ECO:0000256" key="1">
    <source>
        <dbReference type="ARBA" id="ARBA00001526"/>
    </source>
</evidence>
<comment type="catalytic activity">
    <reaction evidence="1">
        <text>a beta-lactam + H2O = a substituted beta-amino acid</text>
        <dbReference type="Rhea" id="RHEA:20401"/>
        <dbReference type="ChEBI" id="CHEBI:15377"/>
        <dbReference type="ChEBI" id="CHEBI:35627"/>
        <dbReference type="ChEBI" id="CHEBI:140347"/>
        <dbReference type="EC" id="3.5.2.6"/>
    </reaction>
</comment>
<evidence type="ECO:0000313" key="15">
    <source>
        <dbReference type="EMBL" id="WAC11522.1"/>
    </source>
</evidence>
<evidence type="ECO:0000259" key="14">
    <source>
        <dbReference type="SMART" id="SM00849"/>
    </source>
</evidence>
<evidence type="ECO:0000256" key="4">
    <source>
        <dbReference type="ARBA" id="ARBA00005250"/>
    </source>
</evidence>
<accession>A0A9E8SP56</accession>
<dbReference type="PANTHER" id="PTHR42951:SF4">
    <property type="entry name" value="ACYL-COENZYME A THIOESTERASE MBLAC2"/>
    <property type="match status" value="1"/>
</dbReference>
<protein>
    <recommendedName>
        <fullName evidence="6">beta-lactamase</fullName>
        <ecNumber evidence="6">3.5.2.6</ecNumber>
    </recommendedName>
</protein>